<dbReference type="PROSITE" id="PS51257">
    <property type="entry name" value="PROKAR_LIPOPROTEIN"/>
    <property type="match status" value="1"/>
</dbReference>
<keyword evidence="4" id="KW-1185">Reference proteome</keyword>
<evidence type="ECO:0000259" key="2">
    <source>
        <dbReference type="Pfam" id="PF25942"/>
    </source>
</evidence>
<dbReference type="Pfam" id="PF25942">
    <property type="entry name" value="Ig_halo"/>
    <property type="match status" value="1"/>
</dbReference>
<sequence length="220" mass="22492">MTRRSPRPPLPVRATRRSLLRGVGLATVAGLGGCLTARRLSVEHGLVGADDLLVTEISEPEGLPMLPPGVDDGKGGGDGDAEGEDGVGGVDGRPEGPVVASLAVAGPDGRSLLGDDPPHSLWVVNAAGEARAVTARLSTGGESVVERTATFPAGGRAFLELRVPASYEFVVRSGGSERREDVAESWFDCNSSSQVVVVTGDGIEAAGVSTQMGCPSLPWV</sequence>
<dbReference type="Proteomes" id="UP001595921">
    <property type="component" value="Unassembled WGS sequence"/>
</dbReference>
<dbReference type="InterPro" id="IPR006311">
    <property type="entry name" value="TAT_signal"/>
</dbReference>
<dbReference type="EMBL" id="JBHSDS010000005">
    <property type="protein sequence ID" value="MFC4357847.1"/>
    <property type="molecule type" value="Genomic_DNA"/>
</dbReference>
<name>A0ABD5PAA8_9EURY</name>
<dbReference type="InterPro" id="IPR058929">
    <property type="entry name" value="Ig_halo"/>
</dbReference>
<comment type="caution">
    <text evidence="3">The sequence shown here is derived from an EMBL/GenBank/DDBJ whole genome shotgun (WGS) entry which is preliminary data.</text>
</comment>
<dbReference type="RefSeq" id="WP_267624579.1">
    <property type="nucleotide sequence ID" value="NZ_JAODIW010000009.1"/>
</dbReference>
<gene>
    <name evidence="3" type="ORF">ACFO0N_07785</name>
</gene>
<proteinExistence type="predicted"/>
<reference evidence="3 4" key="1">
    <citation type="journal article" date="2019" name="Int. J. Syst. Evol. Microbiol.">
        <title>The Global Catalogue of Microorganisms (GCM) 10K type strain sequencing project: providing services to taxonomists for standard genome sequencing and annotation.</title>
        <authorList>
            <consortium name="The Broad Institute Genomics Platform"/>
            <consortium name="The Broad Institute Genome Sequencing Center for Infectious Disease"/>
            <person name="Wu L."/>
            <person name="Ma J."/>
        </authorList>
    </citation>
    <scope>NUCLEOTIDE SEQUENCE [LARGE SCALE GENOMIC DNA]</scope>
    <source>
        <strain evidence="3 4">CGMCC 1.12553</strain>
    </source>
</reference>
<evidence type="ECO:0000313" key="4">
    <source>
        <dbReference type="Proteomes" id="UP001595921"/>
    </source>
</evidence>
<dbReference type="AlphaFoldDB" id="A0ABD5PAA8"/>
<evidence type="ECO:0000256" key="1">
    <source>
        <dbReference type="SAM" id="MobiDB-lite"/>
    </source>
</evidence>
<organism evidence="3 4">
    <name type="scientific">Halobium salinum</name>
    <dbReference type="NCBI Taxonomy" id="1364940"/>
    <lineage>
        <taxon>Archaea</taxon>
        <taxon>Methanobacteriati</taxon>
        <taxon>Methanobacteriota</taxon>
        <taxon>Stenosarchaea group</taxon>
        <taxon>Halobacteria</taxon>
        <taxon>Halobacteriales</taxon>
        <taxon>Haloferacaceae</taxon>
        <taxon>Halobium</taxon>
    </lineage>
</organism>
<dbReference type="PROSITE" id="PS51318">
    <property type="entry name" value="TAT"/>
    <property type="match status" value="1"/>
</dbReference>
<feature type="region of interest" description="Disordered" evidence="1">
    <location>
        <begin position="60"/>
        <end position="96"/>
    </location>
</feature>
<accession>A0ABD5PAA8</accession>
<protein>
    <recommendedName>
        <fullName evidence="2">Ig-like domain-containing protein</fullName>
    </recommendedName>
</protein>
<feature type="domain" description="Ig-like" evidence="2">
    <location>
        <begin position="130"/>
        <end position="203"/>
    </location>
</feature>
<evidence type="ECO:0000313" key="3">
    <source>
        <dbReference type="EMBL" id="MFC4357847.1"/>
    </source>
</evidence>